<evidence type="ECO:0000313" key="3">
    <source>
        <dbReference type="EnsemblFungi" id="PTTG_30183-t43_1-p1"/>
    </source>
</evidence>
<dbReference type="EnsemblFungi" id="PTTG_30183-t43_1">
    <property type="protein sequence ID" value="PTTG_30183-t43_1-p1"/>
    <property type="gene ID" value="PTTG_30183"/>
</dbReference>
<reference evidence="2" key="2">
    <citation type="submission" date="2016-05" db="EMBL/GenBank/DDBJ databases">
        <title>Comparative analysis highlights variable genome content of wheat rusts and divergence of the mating loci.</title>
        <authorList>
            <person name="Cuomo C.A."/>
            <person name="Bakkeren G."/>
            <person name="Szabo L."/>
            <person name="Khalil H."/>
            <person name="Joly D."/>
            <person name="Goldberg J."/>
            <person name="Young S."/>
            <person name="Zeng Q."/>
            <person name="Fellers J."/>
        </authorList>
    </citation>
    <scope>NUCLEOTIDE SEQUENCE [LARGE SCALE GENOMIC DNA]</scope>
    <source>
        <strain evidence="2">1-1 BBBD Race 1</strain>
    </source>
</reference>
<sequence length="85" mass="9345">MTLTPMLRQAALRTRLRSQSSHPWPLPGTTTTPSPPNLNPPPLLEHHVFVVNIATPAERAAKRNRSFKAIASTGAFIHISQRGQT</sequence>
<dbReference type="AlphaFoldDB" id="A0A180FZT7"/>
<dbReference type="VEuPathDB" id="FungiDB:PTTG_30183"/>
<evidence type="ECO:0000256" key="1">
    <source>
        <dbReference type="SAM" id="MobiDB-lite"/>
    </source>
</evidence>
<gene>
    <name evidence="2" type="ORF">PTTG_30183</name>
</gene>
<proteinExistence type="predicted"/>
<evidence type="ECO:0000313" key="4">
    <source>
        <dbReference type="Proteomes" id="UP000005240"/>
    </source>
</evidence>
<name>A0A180FZT7_PUCT1</name>
<reference evidence="3 4" key="3">
    <citation type="journal article" date="2017" name="G3 (Bethesda)">
        <title>Comparative analysis highlights variable genome content of wheat rusts and divergence of the mating loci.</title>
        <authorList>
            <person name="Cuomo C.A."/>
            <person name="Bakkeren G."/>
            <person name="Khalil H.B."/>
            <person name="Panwar V."/>
            <person name="Joly D."/>
            <person name="Linning R."/>
            <person name="Sakthikumar S."/>
            <person name="Song X."/>
            <person name="Adiconis X."/>
            <person name="Fan L."/>
            <person name="Goldberg J.M."/>
            <person name="Levin J.Z."/>
            <person name="Young S."/>
            <person name="Zeng Q."/>
            <person name="Anikster Y."/>
            <person name="Bruce M."/>
            <person name="Wang M."/>
            <person name="Yin C."/>
            <person name="McCallum B."/>
            <person name="Szabo L.J."/>
            <person name="Hulbert S."/>
            <person name="Chen X."/>
            <person name="Fellers J.P."/>
        </authorList>
    </citation>
    <scope>NUCLEOTIDE SEQUENCE</scope>
    <source>
        <strain evidence="3">isolate 1-1 / race 1 (BBBD)</strain>
        <strain evidence="4">Isolate 1-1 / race 1 (BBBD)</strain>
    </source>
</reference>
<accession>A0A180FZT7</accession>
<evidence type="ECO:0000313" key="2">
    <source>
        <dbReference type="EMBL" id="OAV85935.1"/>
    </source>
</evidence>
<keyword evidence="4" id="KW-1185">Reference proteome</keyword>
<organism evidence="2">
    <name type="scientific">Puccinia triticina (isolate 1-1 / race 1 (BBBD))</name>
    <name type="common">Brown leaf rust fungus</name>
    <dbReference type="NCBI Taxonomy" id="630390"/>
    <lineage>
        <taxon>Eukaryota</taxon>
        <taxon>Fungi</taxon>
        <taxon>Dikarya</taxon>
        <taxon>Basidiomycota</taxon>
        <taxon>Pucciniomycotina</taxon>
        <taxon>Pucciniomycetes</taxon>
        <taxon>Pucciniales</taxon>
        <taxon>Pucciniaceae</taxon>
        <taxon>Puccinia</taxon>
    </lineage>
</organism>
<dbReference type="EMBL" id="ADAS02002151">
    <property type="protein sequence ID" value="OAV85935.1"/>
    <property type="molecule type" value="Genomic_DNA"/>
</dbReference>
<reference evidence="3" key="4">
    <citation type="submission" date="2025-05" db="UniProtKB">
        <authorList>
            <consortium name="EnsemblFungi"/>
        </authorList>
    </citation>
    <scope>IDENTIFICATION</scope>
    <source>
        <strain evidence="3">isolate 1-1 / race 1 (BBBD)</strain>
    </source>
</reference>
<dbReference type="Proteomes" id="UP000005240">
    <property type="component" value="Unassembled WGS sequence"/>
</dbReference>
<protein>
    <submittedName>
        <fullName evidence="2 3">Uncharacterized protein</fullName>
    </submittedName>
</protein>
<feature type="region of interest" description="Disordered" evidence="1">
    <location>
        <begin position="1"/>
        <end position="41"/>
    </location>
</feature>
<reference evidence="2" key="1">
    <citation type="submission" date="2009-11" db="EMBL/GenBank/DDBJ databases">
        <authorList>
            <consortium name="The Broad Institute Genome Sequencing Platform"/>
            <person name="Ward D."/>
            <person name="Feldgarden M."/>
            <person name="Earl A."/>
            <person name="Young S.K."/>
            <person name="Zeng Q."/>
            <person name="Koehrsen M."/>
            <person name="Alvarado L."/>
            <person name="Berlin A."/>
            <person name="Bochicchio J."/>
            <person name="Borenstein D."/>
            <person name="Chapman S.B."/>
            <person name="Chen Z."/>
            <person name="Engels R."/>
            <person name="Freedman E."/>
            <person name="Gellesch M."/>
            <person name="Goldberg J."/>
            <person name="Griggs A."/>
            <person name="Gujja S."/>
            <person name="Heilman E."/>
            <person name="Heiman D."/>
            <person name="Hepburn T."/>
            <person name="Howarth C."/>
            <person name="Jen D."/>
            <person name="Larson L."/>
            <person name="Lewis B."/>
            <person name="Mehta T."/>
            <person name="Park D."/>
            <person name="Pearson M."/>
            <person name="Roberts A."/>
            <person name="Saif S."/>
            <person name="Shea T."/>
            <person name="Shenoy N."/>
            <person name="Sisk P."/>
            <person name="Stolte C."/>
            <person name="Sykes S."/>
            <person name="Thomson T."/>
            <person name="Walk T."/>
            <person name="White J."/>
            <person name="Yandava C."/>
            <person name="Izard J."/>
            <person name="Baranova O.V."/>
            <person name="Blanton J.M."/>
            <person name="Tanner A.C."/>
            <person name="Dewhirst F.E."/>
            <person name="Haas B."/>
            <person name="Nusbaum C."/>
            <person name="Birren B."/>
        </authorList>
    </citation>
    <scope>NUCLEOTIDE SEQUENCE [LARGE SCALE GENOMIC DNA]</scope>
    <source>
        <strain evidence="2">1-1 BBBD Race 1</strain>
    </source>
</reference>